<reference evidence="6" key="1">
    <citation type="submission" date="2019-03" db="EMBL/GenBank/DDBJ databases">
        <title>Long read genome sequence of the mycoparasitic Pythium oligandrum ATCC 38472 isolated from sugarbeet rhizosphere.</title>
        <authorList>
            <person name="Gaulin E."/>
        </authorList>
    </citation>
    <scope>NUCLEOTIDE SEQUENCE</scope>
    <source>
        <strain evidence="6">ATCC 38472_TT</strain>
    </source>
</reference>
<dbReference type="SUPFAM" id="SSF54197">
    <property type="entry name" value="HIT-like"/>
    <property type="match status" value="1"/>
</dbReference>
<keyword evidence="1" id="KW-0547">Nucleotide-binding</keyword>
<gene>
    <name evidence="6" type="ORF">Poli38472_006690</name>
</gene>
<evidence type="ECO:0000313" key="7">
    <source>
        <dbReference type="Proteomes" id="UP000794436"/>
    </source>
</evidence>
<feature type="domain" description="HIT" evidence="5">
    <location>
        <begin position="126"/>
        <end position="243"/>
    </location>
</feature>
<evidence type="ECO:0000256" key="2">
    <source>
        <dbReference type="ARBA" id="ARBA00022801"/>
    </source>
</evidence>
<dbReference type="Pfam" id="PF11969">
    <property type="entry name" value="DcpS_C"/>
    <property type="match status" value="1"/>
</dbReference>
<evidence type="ECO:0000256" key="3">
    <source>
        <dbReference type="PROSITE-ProRule" id="PRU00464"/>
    </source>
</evidence>
<dbReference type="OrthoDB" id="1915375at2759"/>
<evidence type="ECO:0000256" key="1">
    <source>
        <dbReference type="ARBA" id="ARBA00022741"/>
    </source>
</evidence>
<dbReference type="Proteomes" id="UP000794436">
    <property type="component" value="Unassembled WGS sequence"/>
</dbReference>
<dbReference type="InterPro" id="IPR011146">
    <property type="entry name" value="HIT-like"/>
</dbReference>
<evidence type="ECO:0000313" key="6">
    <source>
        <dbReference type="EMBL" id="TMW56680.1"/>
    </source>
</evidence>
<feature type="region of interest" description="Disordered" evidence="4">
    <location>
        <begin position="20"/>
        <end position="42"/>
    </location>
</feature>
<keyword evidence="7" id="KW-1185">Reference proteome</keyword>
<organism evidence="6 7">
    <name type="scientific">Pythium oligandrum</name>
    <name type="common">Mycoparasitic fungus</name>
    <dbReference type="NCBI Taxonomy" id="41045"/>
    <lineage>
        <taxon>Eukaryota</taxon>
        <taxon>Sar</taxon>
        <taxon>Stramenopiles</taxon>
        <taxon>Oomycota</taxon>
        <taxon>Peronosporomycetes</taxon>
        <taxon>Pythiales</taxon>
        <taxon>Pythiaceae</taxon>
        <taxon>Pythium</taxon>
    </lineage>
</organism>
<dbReference type="EMBL" id="SPLM01000145">
    <property type="protein sequence ID" value="TMW56680.1"/>
    <property type="molecule type" value="Genomic_DNA"/>
</dbReference>
<sequence>MTLTSGSKRQRLRQCLRRPCSAWASESPKTKPSLSTVASDQSISIGEDQEDVVKFVQLKKAASMDPISMEETLAPGVSTRRPASLSMDSSATEKLTSVSPVANVSPSNSCRKGVVYGSDGSVLSCRFCEILRTQDADFLYEDDTIAVFRPLYPVADSHVLVVPRCHIRNIKKLTQDHSELLQRMKQVAELVLLGDNVASPTSSSPKPTIECKYAFHSPPFNSIDHVHMHAFRTNERAFGCISAIKYRTETWWCRSFDEVVARLESANQARNLTQSRQHKVMYTYANDAIATR</sequence>
<name>A0A8K1C590_PYTOL</name>
<evidence type="ECO:0000259" key="5">
    <source>
        <dbReference type="PROSITE" id="PS51084"/>
    </source>
</evidence>
<feature type="short sequence motif" description="Histidine triad motif" evidence="3">
    <location>
        <begin position="225"/>
        <end position="229"/>
    </location>
</feature>
<dbReference type="PANTHER" id="PTHR12486">
    <property type="entry name" value="APRATAXIN-RELATED"/>
    <property type="match status" value="1"/>
</dbReference>
<protein>
    <recommendedName>
        <fullName evidence="5">HIT domain-containing protein</fullName>
    </recommendedName>
</protein>
<keyword evidence="2" id="KW-0378">Hydrolase</keyword>
<dbReference type="InterPro" id="IPR036265">
    <property type="entry name" value="HIT-like_sf"/>
</dbReference>
<dbReference type="AlphaFoldDB" id="A0A8K1C590"/>
<dbReference type="GO" id="GO:0000166">
    <property type="term" value="F:nucleotide binding"/>
    <property type="evidence" value="ECO:0007669"/>
    <property type="project" value="UniProtKB-KW"/>
</dbReference>
<proteinExistence type="predicted"/>
<dbReference type="PANTHER" id="PTHR12486:SF5">
    <property type="entry name" value="ADENOSINE 5'-MONOPHOSPHORAMIDASE HINT3"/>
    <property type="match status" value="1"/>
</dbReference>
<evidence type="ECO:0000256" key="4">
    <source>
        <dbReference type="SAM" id="MobiDB-lite"/>
    </source>
</evidence>
<dbReference type="PROSITE" id="PS51084">
    <property type="entry name" value="HIT_2"/>
    <property type="match status" value="1"/>
</dbReference>
<dbReference type="GO" id="GO:0016787">
    <property type="term" value="F:hydrolase activity"/>
    <property type="evidence" value="ECO:0007669"/>
    <property type="project" value="UniProtKB-KW"/>
</dbReference>
<feature type="compositionally biased region" description="Polar residues" evidence="4">
    <location>
        <begin position="30"/>
        <end position="42"/>
    </location>
</feature>
<accession>A0A8K1C590</accession>
<comment type="caution">
    <text evidence="6">The sequence shown here is derived from an EMBL/GenBank/DDBJ whole genome shotgun (WGS) entry which is preliminary data.</text>
</comment>
<dbReference type="Gene3D" id="3.30.428.10">
    <property type="entry name" value="HIT-like"/>
    <property type="match status" value="1"/>
</dbReference>